<dbReference type="AlphaFoldDB" id="A0A2V3IYQ0"/>
<protein>
    <recommendedName>
        <fullName evidence="4">Elongin-A</fullName>
    </recommendedName>
</protein>
<feature type="compositionally biased region" description="Basic residues" evidence="1">
    <location>
        <begin position="1"/>
        <end position="16"/>
    </location>
</feature>
<accession>A0A2V3IYQ0</accession>
<sequence length="294" mass="33879">MNARTPRRKETRPRHGLGREVEDEELFSHLHLLPYQRSRKRPTQSPHGEISGTTPKRPRSRSAASALHRTTSDTKSKTLSPEKHFASEDKSTTVIEQSLDEMRKGVPYPPRRFEDIAAMFASTRDMDLLQGAPRLSALAVNVARMYTAGGNAMDLSRLPDEFVYDILCHNTVSPELLKGLEELNPTRVNVLEAVWARLCLSKYEEDELPEGVQWWRALYQLRVDQEHGRLERATKRLRLGYNKAMEDREKRHMGKTKIIRTEGKKRRASSASTSGSLSLLTRMRMEFRREQGRR</sequence>
<evidence type="ECO:0000313" key="2">
    <source>
        <dbReference type="EMBL" id="PXF47195.1"/>
    </source>
</evidence>
<evidence type="ECO:0008006" key="4">
    <source>
        <dbReference type="Google" id="ProtNLM"/>
    </source>
</evidence>
<name>A0A2V3IYQ0_9FLOR</name>
<dbReference type="Proteomes" id="UP000247409">
    <property type="component" value="Unassembled WGS sequence"/>
</dbReference>
<dbReference type="GO" id="GO:0006368">
    <property type="term" value="P:transcription elongation by RNA polymerase II"/>
    <property type="evidence" value="ECO:0007669"/>
    <property type="project" value="InterPro"/>
</dbReference>
<feature type="region of interest" description="Disordered" evidence="1">
    <location>
        <begin position="1"/>
        <end position="91"/>
    </location>
</feature>
<evidence type="ECO:0000256" key="1">
    <source>
        <dbReference type="SAM" id="MobiDB-lite"/>
    </source>
</evidence>
<feature type="compositionally biased region" description="Basic and acidic residues" evidence="1">
    <location>
        <begin position="70"/>
        <end position="91"/>
    </location>
</feature>
<gene>
    <name evidence="2" type="ORF">BWQ96_02970</name>
</gene>
<feature type="compositionally biased region" description="Polar residues" evidence="1">
    <location>
        <begin position="43"/>
        <end position="54"/>
    </location>
</feature>
<dbReference type="InterPro" id="IPR010684">
    <property type="entry name" value="RNA_pol_II_trans_fac_SIII_A"/>
</dbReference>
<dbReference type="EMBL" id="NBIV01000027">
    <property type="protein sequence ID" value="PXF47195.1"/>
    <property type="molecule type" value="Genomic_DNA"/>
</dbReference>
<comment type="caution">
    <text evidence="2">The sequence shown here is derived from an EMBL/GenBank/DDBJ whole genome shotgun (WGS) entry which is preliminary data.</text>
</comment>
<organism evidence="2 3">
    <name type="scientific">Gracilariopsis chorda</name>
    <dbReference type="NCBI Taxonomy" id="448386"/>
    <lineage>
        <taxon>Eukaryota</taxon>
        <taxon>Rhodophyta</taxon>
        <taxon>Florideophyceae</taxon>
        <taxon>Rhodymeniophycidae</taxon>
        <taxon>Gracilariales</taxon>
        <taxon>Gracilariaceae</taxon>
        <taxon>Gracilariopsis</taxon>
    </lineage>
</organism>
<proteinExistence type="predicted"/>
<dbReference type="Gene3D" id="6.10.250.3180">
    <property type="match status" value="1"/>
</dbReference>
<reference evidence="2 3" key="1">
    <citation type="journal article" date="2018" name="Mol. Biol. Evol.">
        <title>Analysis of the draft genome of the red seaweed Gracilariopsis chorda provides insights into genome size evolution in Rhodophyta.</title>
        <authorList>
            <person name="Lee J."/>
            <person name="Yang E.C."/>
            <person name="Graf L."/>
            <person name="Yang J.H."/>
            <person name="Qiu H."/>
            <person name="Zel Zion U."/>
            <person name="Chan C.X."/>
            <person name="Stephens T.G."/>
            <person name="Weber A.P.M."/>
            <person name="Boo G.H."/>
            <person name="Boo S.M."/>
            <person name="Kim K.M."/>
            <person name="Shin Y."/>
            <person name="Jung M."/>
            <person name="Lee S.J."/>
            <person name="Yim H.S."/>
            <person name="Lee J.H."/>
            <person name="Bhattacharya D."/>
            <person name="Yoon H.S."/>
        </authorList>
    </citation>
    <scope>NUCLEOTIDE SEQUENCE [LARGE SCALE GENOMIC DNA]</scope>
    <source>
        <strain evidence="2 3">SKKU-2015</strain>
        <tissue evidence="2">Whole body</tissue>
    </source>
</reference>
<dbReference type="GO" id="GO:0070449">
    <property type="term" value="C:elongin complex"/>
    <property type="evidence" value="ECO:0007669"/>
    <property type="project" value="InterPro"/>
</dbReference>
<evidence type="ECO:0000313" key="3">
    <source>
        <dbReference type="Proteomes" id="UP000247409"/>
    </source>
</evidence>
<dbReference type="OrthoDB" id="10401286at2759"/>
<dbReference type="Pfam" id="PF06881">
    <property type="entry name" value="Elongin_A"/>
    <property type="match status" value="1"/>
</dbReference>
<keyword evidence="3" id="KW-1185">Reference proteome</keyword>